<keyword evidence="2" id="KW-1133">Transmembrane helix</keyword>
<evidence type="ECO:0000313" key="3">
    <source>
        <dbReference type="EMBL" id="KAK9815031.1"/>
    </source>
</evidence>
<evidence type="ECO:0000256" key="2">
    <source>
        <dbReference type="SAM" id="Phobius"/>
    </source>
</evidence>
<dbReference type="PANTHER" id="PTHR36015:SF6">
    <property type="entry name" value="HOLLIDAY JUNCTION RESOLVASE MOC1, CHLOROPLASTIC-RELATED"/>
    <property type="match status" value="1"/>
</dbReference>
<proteinExistence type="predicted"/>
<dbReference type="InterPro" id="IPR045290">
    <property type="entry name" value="MOC1-like"/>
</dbReference>
<reference evidence="3 4" key="1">
    <citation type="journal article" date="2024" name="Nat. Commun.">
        <title>Phylogenomics reveals the evolutionary origins of lichenization in chlorophyte algae.</title>
        <authorList>
            <person name="Puginier C."/>
            <person name="Libourel C."/>
            <person name="Otte J."/>
            <person name="Skaloud P."/>
            <person name="Haon M."/>
            <person name="Grisel S."/>
            <person name="Petersen M."/>
            <person name="Berrin J.G."/>
            <person name="Delaux P.M."/>
            <person name="Dal Grande F."/>
            <person name="Keller J."/>
        </authorList>
    </citation>
    <scope>NUCLEOTIDE SEQUENCE [LARGE SCALE GENOMIC DNA]</scope>
    <source>
        <strain evidence="3 4">SAG 2036</strain>
    </source>
</reference>
<feature type="transmembrane region" description="Helical" evidence="2">
    <location>
        <begin position="246"/>
        <end position="271"/>
    </location>
</feature>
<dbReference type="Proteomes" id="UP001465755">
    <property type="component" value="Unassembled WGS sequence"/>
</dbReference>
<evidence type="ECO:0000256" key="1">
    <source>
        <dbReference type="SAM" id="MobiDB-lite"/>
    </source>
</evidence>
<dbReference type="GO" id="GO:0008821">
    <property type="term" value="F:crossover junction DNA endonuclease activity"/>
    <property type="evidence" value="ECO:0007669"/>
    <property type="project" value="InterPro"/>
</dbReference>
<keyword evidence="2" id="KW-0812">Transmembrane</keyword>
<keyword evidence="2" id="KW-0472">Membrane</keyword>
<accession>A0AAW1Q049</accession>
<keyword evidence="4" id="KW-1185">Reference proteome</keyword>
<dbReference type="EMBL" id="JALJOQ010000001">
    <property type="protein sequence ID" value="KAK9815031.1"/>
    <property type="molecule type" value="Genomic_DNA"/>
</dbReference>
<dbReference type="CDD" id="cd22992">
    <property type="entry name" value="MOC1"/>
    <property type="match status" value="1"/>
</dbReference>
<feature type="region of interest" description="Disordered" evidence="1">
    <location>
        <begin position="36"/>
        <end position="85"/>
    </location>
</feature>
<comment type="caution">
    <text evidence="3">The sequence shown here is derived from an EMBL/GenBank/DDBJ whole genome shotgun (WGS) entry which is preliminary data.</text>
</comment>
<gene>
    <name evidence="3" type="ORF">WJX73_005445</name>
</gene>
<evidence type="ECO:0000313" key="4">
    <source>
        <dbReference type="Proteomes" id="UP001465755"/>
    </source>
</evidence>
<feature type="compositionally biased region" description="Polar residues" evidence="1">
    <location>
        <begin position="51"/>
        <end position="66"/>
    </location>
</feature>
<dbReference type="AlphaFoldDB" id="A0AAW1Q049"/>
<dbReference type="PANTHER" id="PTHR36015">
    <property type="entry name" value="HOLLIDAY JUNCTION RESOLVASE MOC1, CHLOROPLASTIC-RELATED"/>
    <property type="match status" value="1"/>
</dbReference>
<sequence>MISSRLSCTGNCLLQSYRKYSRRLICTAARRAVNTEDVPTGAKAVKRRTKPSSTASRRLPATQGTDSEQEGPEAHSPEPLPSVLLGIDPDTSGAVAVLSCGQLDGTMRLSYASLDVHDMPTEQVQLGQGASQRMRRQADAQGITQLLQSVLAERQPHQVHACLEEPVCNAISGKFSWFNSGLAYGMWRGALAAHGISVSTVNANAWKSDLQLRKKGKTGSRELALQLFPDADAMLRRMKDHGRAEAMLIAAWRLGSAVVLLNGVSVANVIIRKSRLKQPPVLSESICPALAV</sequence>
<organism evidence="3 4">
    <name type="scientific">Symbiochloris irregularis</name>
    <dbReference type="NCBI Taxonomy" id="706552"/>
    <lineage>
        <taxon>Eukaryota</taxon>
        <taxon>Viridiplantae</taxon>
        <taxon>Chlorophyta</taxon>
        <taxon>core chlorophytes</taxon>
        <taxon>Trebouxiophyceae</taxon>
        <taxon>Trebouxiales</taxon>
        <taxon>Trebouxiaceae</taxon>
        <taxon>Symbiochloris</taxon>
    </lineage>
</organism>
<name>A0AAW1Q049_9CHLO</name>
<protein>
    <submittedName>
        <fullName evidence="3">Uncharacterized protein</fullName>
    </submittedName>
</protein>